<dbReference type="SUPFAM" id="SSF81296">
    <property type="entry name" value="E set domains"/>
    <property type="match status" value="1"/>
</dbReference>
<dbReference type="Gene3D" id="2.60.40.650">
    <property type="match status" value="1"/>
</dbReference>
<dbReference type="FunFam" id="3.90.420.10:FF:000006">
    <property type="entry name" value="Sulfur dehydrogenase subunit SoxC"/>
    <property type="match status" value="1"/>
</dbReference>
<dbReference type="InterPro" id="IPR014756">
    <property type="entry name" value="Ig_E-set"/>
</dbReference>
<proteinExistence type="predicted"/>
<keyword evidence="9" id="KW-1185">Reference proteome</keyword>
<comment type="caution">
    <text evidence="8">The sequence shown here is derived from an EMBL/GenBank/DDBJ whole genome shotgun (WGS) entry which is preliminary data.</text>
</comment>
<dbReference type="GO" id="GO:0020037">
    <property type="term" value="F:heme binding"/>
    <property type="evidence" value="ECO:0007669"/>
    <property type="project" value="TreeGrafter"/>
</dbReference>
<dbReference type="InterPro" id="IPR036374">
    <property type="entry name" value="OxRdtase_Mopterin-bd_sf"/>
</dbReference>
<dbReference type="InterPro" id="IPR008335">
    <property type="entry name" value="Mopterin_OxRdtase_euk"/>
</dbReference>
<dbReference type="Proteomes" id="UP000321201">
    <property type="component" value="Unassembled WGS sequence"/>
</dbReference>
<evidence type="ECO:0000313" key="8">
    <source>
        <dbReference type="EMBL" id="TXF10383.1"/>
    </source>
</evidence>
<keyword evidence="4 8" id="KW-0560">Oxidoreductase</keyword>
<dbReference type="PANTHER" id="PTHR19372">
    <property type="entry name" value="SULFITE REDUCTASE"/>
    <property type="match status" value="1"/>
</dbReference>
<evidence type="ECO:0000259" key="7">
    <source>
        <dbReference type="Pfam" id="PF03404"/>
    </source>
</evidence>
<dbReference type="InterPro" id="IPR006311">
    <property type="entry name" value="TAT_signal"/>
</dbReference>
<keyword evidence="3" id="KW-0479">Metal-binding</keyword>
<evidence type="ECO:0000259" key="6">
    <source>
        <dbReference type="Pfam" id="PF00174"/>
    </source>
</evidence>
<dbReference type="GO" id="GO:0006790">
    <property type="term" value="P:sulfur compound metabolic process"/>
    <property type="evidence" value="ECO:0007669"/>
    <property type="project" value="TreeGrafter"/>
</dbReference>
<protein>
    <submittedName>
        <fullName evidence="8">Sulfite dehydrogenase</fullName>
        <ecNumber evidence="8">1.8.2.1</ecNumber>
    </submittedName>
</protein>
<dbReference type="InterPro" id="IPR005066">
    <property type="entry name" value="MoCF_OxRdtse_dimer"/>
</dbReference>
<evidence type="ECO:0000256" key="1">
    <source>
        <dbReference type="ARBA" id="ARBA00001924"/>
    </source>
</evidence>
<evidence type="ECO:0000256" key="4">
    <source>
        <dbReference type="ARBA" id="ARBA00023002"/>
    </source>
</evidence>
<dbReference type="PROSITE" id="PS51318">
    <property type="entry name" value="TAT"/>
    <property type="match status" value="1"/>
</dbReference>
<dbReference type="PANTHER" id="PTHR19372:SF7">
    <property type="entry name" value="SULFITE OXIDASE, MITOCHONDRIAL"/>
    <property type="match status" value="1"/>
</dbReference>
<dbReference type="Gene3D" id="3.90.420.10">
    <property type="entry name" value="Oxidoreductase, molybdopterin-binding domain"/>
    <property type="match status" value="1"/>
</dbReference>
<dbReference type="SUPFAM" id="SSF56524">
    <property type="entry name" value="Oxidoreductase molybdopterin-binding domain"/>
    <property type="match status" value="1"/>
</dbReference>
<feature type="region of interest" description="Disordered" evidence="5">
    <location>
        <begin position="1"/>
        <end position="27"/>
    </location>
</feature>
<feature type="domain" description="Moybdenum cofactor oxidoreductase dimerisation" evidence="7">
    <location>
        <begin position="309"/>
        <end position="413"/>
    </location>
</feature>
<reference evidence="8 9" key="1">
    <citation type="submission" date="2019-08" db="EMBL/GenBank/DDBJ databases">
        <title>Pelomicrobium methylotrophicum gen. nov., sp. nov. a moderately thermophilic, facultatively anaerobic, lithoautotrophic and methylotrophic bacterium isolated from a terrestrial mud volcano.</title>
        <authorList>
            <person name="Slobodkina G.B."/>
            <person name="Merkel A.Y."/>
            <person name="Slobodkin A.I."/>
        </authorList>
    </citation>
    <scope>NUCLEOTIDE SEQUENCE [LARGE SCALE GENOMIC DNA]</scope>
    <source>
        <strain evidence="8 9">SM250</strain>
    </source>
</reference>
<feature type="domain" description="Oxidoreductase molybdopterin-binding" evidence="6">
    <location>
        <begin position="125"/>
        <end position="285"/>
    </location>
</feature>
<gene>
    <name evidence="8" type="primary">soxC</name>
    <name evidence="8" type="ORF">FR698_15420</name>
</gene>
<dbReference type="InParanoid" id="A0A5C7ETB1"/>
<dbReference type="InterPro" id="IPR030835">
    <property type="entry name" value="Sulfite_DH_SoxC"/>
</dbReference>
<evidence type="ECO:0000256" key="5">
    <source>
        <dbReference type="SAM" id="MobiDB-lite"/>
    </source>
</evidence>
<dbReference type="EMBL" id="VPFL01000032">
    <property type="protein sequence ID" value="TXF10383.1"/>
    <property type="molecule type" value="Genomic_DNA"/>
</dbReference>
<dbReference type="PRINTS" id="PR00407">
    <property type="entry name" value="EUMOPTERIN"/>
</dbReference>
<dbReference type="EC" id="1.8.2.1" evidence="8"/>
<dbReference type="AlphaFoldDB" id="A0A5C7ETB1"/>
<dbReference type="GO" id="GO:0030151">
    <property type="term" value="F:molybdenum ion binding"/>
    <property type="evidence" value="ECO:0007669"/>
    <property type="project" value="InterPro"/>
</dbReference>
<evidence type="ECO:0000256" key="2">
    <source>
        <dbReference type="ARBA" id="ARBA00022505"/>
    </source>
</evidence>
<dbReference type="GO" id="GO:0043546">
    <property type="term" value="F:molybdopterin cofactor binding"/>
    <property type="evidence" value="ECO:0007669"/>
    <property type="project" value="TreeGrafter"/>
</dbReference>
<comment type="cofactor">
    <cofactor evidence="1">
        <name>Mo-molybdopterin</name>
        <dbReference type="ChEBI" id="CHEBI:71302"/>
    </cofactor>
</comment>
<dbReference type="OrthoDB" id="9795587at2"/>
<dbReference type="GO" id="GO:0008482">
    <property type="term" value="F:sulfite oxidase activity"/>
    <property type="evidence" value="ECO:0007669"/>
    <property type="project" value="TreeGrafter"/>
</dbReference>
<keyword evidence="2" id="KW-0500">Molybdenum</keyword>
<dbReference type="Pfam" id="PF00174">
    <property type="entry name" value="Oxidored_molyb"/>
    <property type="match status" value="1"/>
</dbReference>
<dbReference type="RefSeq" id="WP_147801083.1">
    <property type="nucleotide sequence ID" value="NZ_VPFL01000032.1"/>
</dbReference>
<dbReference type="Pfam" id="PF03404">
    <property type="entry name" value="Mo-co_dimer"/>
    <property type="match status" value="1"/>
</dbReference>
<name>A0A5C7ETB1_9PROT</name>
<sequence length="438" mass="48383">MPKRTAARVEPRAGALTEGGPVPSKGRRSFLRQGLAMAGTALASGAVGTGVARATPLPVPPSNQSMGRPIPQQMYGMPSKYEAHVFRERSSVFKNRQNFSDWSMTPLQHQTGILTPNGLHFERHHAGTPDIDPATHRLVIHGMVKQPLVFTMEDITRYPSVSKFYFLECSGNTLTDWIKAASPTVQQSHGLLSCTQWTGIPVSWLLDEAGLLPGAKWVAFEGADGAAHTRSIPLEKVLDDCLLVYGQGGEMLRPEQGYPLRLFIPGWEGNVSVKWLRRIKVGDQPWYFRSETARYTDPMPGGKWRQFSFVMECKSVITYPSGGMKLKGPGLYEIQGFAWSGRGKIKAVDVTVDGGRTWQEAQLEEPVFDKCLTRFRFRWNWNGAPAVIASRAVDSTGYVQPTVEQIGKVRALTGFVQHHNGIFPWSVSSSGEVKNAVA</sequence>
<evidence type="ECO:0000313" key="9">
    <source>
        <dbReference type="Proteomes" id="UP000321201"/>
    </source>
</evidence>
<dbReference type="InterPro" id="IPR000572">
    <property type="entry name" value="OxRdtase_Mopterin-bd_dom"/>
</dbReference>
<evidence type="ECO:0000256" key="3">
    <source>
        <dbReference type="ARBA" id="ARBA00022723"/>
    </source>
</evidence>
<dbReference type="NCBIfam" id="TIGR04555">
    <property type="entry name" value="sulfite_DH_soxC"/>
    <property type="match status" value="1"/>
</dbReference>
<dbReference type="GO" id="GO:0050310">
    <property type="term" value="F:sulfite dehydrogenase activity"/>
    <property type="evidence" value="ECO:0007669"/>
    <property type="project" value="UniProtKB-EC"/>
</dbReference>
<organism evidence="8 9">
    <name type="scientific">Pelomicrobium methylotrophicum</name>
    <dbReference type="NCBI Taxonomy" id="2602750"/>
    <lineage>
        <taxon>Bacteria</taxon>
        <taxon>Pseudomonadati</taxon>
        <taxon>Pseudomonadota</taxon>
        <taxon>Hydrogenophilia</taxon>
        <taxon>Hydrogenophilia incertae sedis</taxon>
        <taxon>Pelomicrobium</taxon>
    </lineage>
</organism>
<accession>A0A5C7ETB1</accession>